<accession>A0A7S2A829</accession>
<reference evidence="1" key="1">
    <citation type="submission" date="2021-01" db="EMBL/GenBank/DDBJ databases">
        <authorList>
            <person name="Corre E."/>
            <person name="Pelletier E."/>
            <person name="Niang G."/>
            <person name="Scheremetjew M."/>
            <person name="Finn R."/>
            <person name="Kale V."/>
            <person name="Holt S."/>
            <person name="Cochrane G."/>
            <person name="Meng A."/>
            <person name="Brown T."/>
            <person name="Cohen L."/>
        </authorList>
    </citation>
    <scope>NUCLEOTIDE SEQUENCE</scope>
    <source>
        <strain evidence="1">Grunow 1884</strain>
    </source>
</reference>
<dbReference type="AlphaFoldDB" id="A0A7S2A829"/>
<proteinExistence type="predicted"/>
<protein>
    <recommendedName>
        <fullName evidence="2">Sec-independent protein translocase protein TatB</fullName>
    </recommendedName>
</protein>
<dbReference type="PANTHER" id="PTHR35512:SF1">
    <property type="entry name" value="OS11G0550900 PROTEIN"/>
    <property type="match status" value="1"/>
</dbReference>
<evidence type="ECO:0008006" key="2">
    <source>
        <dbReference type="Google" id="ProtNLM"/>
    </source>
</evidence>
<dbReference type="PANTHER" id="PTHR35512">
    <property type="entry name" value="OS11G0550900 PROTEIN"/>
    <property type="match status" value="1"/>
</dbReference>
<dbReference type="EMBL" id="HBGO01035822">
    <property type="protein sequence ID" value="CAD9360414.1"/>
    <property type="molecule type" value="Transcribed_RNA"/>
</dbReference>
<sequence>MLDVSLAELAVLFGVGAYCIGRKDLPIASRAIGRQVGRFVGLLQGVRARADHFASDNNLRHLQNEFSSGLRELDQVRSEIATAATVGRGMGSTVLGANRGVGPGMSGTIGKRTGTLQTQASVGIGATEVMAAKHSPPVTVPGVDRGDFFAAPSAAKIPVVGGQKNTTLAPQPQAFAAVAEEEWERRGIGFRSRAEMGTGVWEGTGGMRLGGNVGSGVPGGGGALIADLIQQSLIHDQYERAVREQDTVVSEREEQLLCKNKDDDSDTVRS</sequence>
<evidence type="ECO:0000313" key="1">
    <source>
        <dbReference type="EMBL" id="CAD9360414.1"/>
    </source>
</evidence>
<organism evidence="1">
    <name type="scientific">Trieres chinensis</name>
    <name type="common">Marine centric diatom</name>
    <name type="synonym">Odontella sinensis</name>
    <dbReference type="NCBI Taxonomy" id="1514140"/>
    <lineage>
        <taxon>Eukaryota</taxon>
        <taxon>Sar</taxon>
        <taxon>Stramenopiles</taxon>
        <taxon>Ochrophyta</taxon>
        <taxon>Bacillariophyta</taxon>
        <taxon>Mediophyceae</taxon>
        <taxon>Biddulphiophycidae</taxon>
        <taxon>Eupodiscales</taxon>
        <taxon>Parodontellaceae</taxon>
        <taxon>Trieres</taxon>
    </lineage>
</organism>
<name>A0A7S2A829_TRICV</name>
<gene>
    <name evidence="1" type="ORF">OSIN01602_LOCUS20716</name>
</gene>